<dbReference type="Proteomes" id="UP000612329">
    <property type="component" value="Unassembled WGS sequence"/>
</dbReference>
<comment type="caution">
    <text evidence="2">The sequence shown here is derived from an EMBL/GenBank/DDBJ whole genome shotgun (WGS) entry which is preliminary data.</text>
</comment>
<dbReference type="EMBL" id="BMNR01000009">
    <property type="protein sequence ID" value="GGK33813.1"/>
    <property type="molecule type" value="Genomic_DNA"/>
</dbReference>
<accession>A0A8J3BRK7</accession>
<dbReference type="PANTHER" id="PTHR33215:SF13">
    <property type="entry name" value="PROTEIN DISTAL ANTENNA"/>
    <property type="match status" value="1"/>
</dbReference>
<dbReference type="PANTHER" id="PTHR33215">
    <property type="entry name" value="PROTEIN DISTAL ANTENNA"/>
    <property type="match status" value="1"/>
</dbReference>
<keyword evidence="1" id="KW-0175">Coiled coil</keyword>
<gene>
    <name evidence="2" type="ORF">GCM10007962_30300</name>
</gene>
<dbReference type="Gene3D" id="1.10.10.60">
    <property type="entry name" value="Homeodomain-like"/>
    <property type="match status" value="1"/>
</dbReference>
<dbReference type="GO" id="GO:0003677">
    <property type="term" value="F:DNA binding"/>
    <property type="evidence" value="ECO:0007669"/>
    <property type="project" value="InterPro"/>
</dbReference>
<evidence type="ECO:0000313" key="2">
    <source>
        <dbReference type="EMBL" id="GGK33813.1"/>
    </source>
</evidence>
<dbReference type="Pfam" id="PF01527">
    <property type="entry name" value="HTH_Tnp_1"/>
    <property type="match status" value="1"/>
</dbReference>
<sequence length="101" mass="11827">MSKRKRNYTTDFKKKAVELIYARGSIAQVCREMDIPSSVLSSWRRGIIEYDKNSFPGRGKSKLTEEQREIANLKKQLKDMQLERDILKKAISIFSESDRKI</sequence>
<dbReference type="GO" id="GO:0006313">
    <property type="term" value="P:DNA transposition"/>
    <property type="evidence" value="ECO:0007669"/>
    <property type="project" value="InterPro"/>
</dbReference>
<dbReference type="SUPFAM" id="SSF46689">
    <property type="entry name" value="Homeodomain-like"/>
    <property type="match status" value="1"/>
</dbReference>
<reference evidence="2" key="2">
    <citation type="submission" date="2020-09" db="EMBL/GenBank/DDBJ databases">
        <authorList>
            <person name="Sun Q."/>
            <person name="Ohkuma M."/>
        </authorList>
    </citation>
    <scope>NUCLEOTIDE SEQUENCE</scope>
    <source>
        <strain evidence="2">JCM 12862</strain>
    </source>
</reference>
<keyword evidence="3" id="KW-1185">Reference proteome</keyword>
<name>A0A8J3BRK7_9FLAO</name>
<organism evidence="2 3">
    <name type="scientific">Yeosuana aromativorans</name>
    <dbReference type="NCBI Taxonomy" id="288019"/>
    <lineage>
        <taxon>Bacteria</taxon>
        <taxon>Pseudomonadati</taxon>
        <taxon>Bacteroidota</taxon>
        <taxon>Flavobacteriia</taxon>
        <taxon>Flavobacteriales</taxon>
        <taxon>Flavobacteriaceae</taxon>
        <taxon>Yeosuana</taxon>
    </lineage>
</organism>
<feature type="coiled-coil region" evidence="1">
    <location>
        <begin position="63"/>
        <end position="90"/>
    </location>
</feature>
<reference evidence="2" key="1">
    <citation type="journal article" date="2014" name="Int. J. Syst. Evol. Microbiol.">
        <title>Complete genome sequence of Corynebacterium casei LMG S-19264T (=DSM 44701T), isolated from a smear-ripened cheese.</title>
        <authorList>
            <consortium name="US DOE Joint Genome Institute (JGI-PGF)"/>
            <person name="Walter F."/>
            <person name="Albersmeier A."/>
            <person name="Kalinowski J."/>
            <person name="Ruckert C."/>
        </authorList>
    </citation>
    <scope>NUCLEOTIDE SEQUENCE</scope>
    <source>
        <strain evidence="2">JCM 12862</strain>
    </source>
</reference>
<evidence type="ECO:0000256" key="1">
    <source>
        <dbReference type="SAM" id="Coils"/>
    </source>
</evidence>
<dbReference type="InterPro" id="IPR002514">
    <property type="entry name" value="Transposase_8"/>
</dbReference>
<dbReference type="AlphaFoldDB" id="A0A8J3BRK7"/>
<dbReference type="InterPro" id="IPR051839">
    <property type="entry name" value="RD_transcriptional_regulator"/>
</dbReference>
<protein>
    <submittedName>
        <fullName evidence="2">Transposase</fullName>
    </submittedName>
</protein>
<proteinExistence type="predicted"/>
<dbReference type="InterPro" id="IPR009057">
    <property type="entry name" value="Homeodomain-like_sf"/>
</dbReference>
<dbReference type="GO" id="GO:0004803">
    <property type="term" value="F:transposase activity"/>
    <property type="evidence" value="ECO:0007669"/>
    <property type="project" value="InterPro"/>
</dbReference>
<evidence type="ECO:0000313" key="3">
    <source>
        <dbReference type="Proteomes" id="UP000612329"/>
    </source>
</evidence>